<organism evidence="7 8">
    <name type="scientific">[Clostridium] leptum DSM 753</name>
    <dbReference type="NCBI Taxonomy" id="428125"/>
    <lineage>
        <taxon>Bacteria</taxon>
        <taxon>Bacillati</taxon>
        <taxon>Bacillota</taxon>
        <taxon>Clostridia</taxon>
        <taxon>Eubacteriales</taxon>
        <taxon>Oscillospiraceae</taxon>
        <taxon>Oscillospiraceae incertae sedis</taxon>
    </lineage>
</organism>
<name>A7VSE1_9FIRM</name>
<dbReference type="Proteomes" id="UP000003490">
    <property type="component" value="Unassembled WGS sequence"/>
</dbReference>
<dbReference type="SUPFAM" id="SSF52540">
    <property type="entry name" value="P-loop containing nucleoside triphosphate hydrolases"/>
    <property type="match status" value="1"/>
</dbReference>
<evidence type="ECO:0000256" key="1">
    <source>
        <dbReference type="ARBA" id="ARBA00022723"/>
    </source>
</evidence>
<dbReference type="InterPro" id="IPR027417">
    <property type="entry name" value="P-loop_NTPase"/>
</dbReference>
<dbReference type="PANTHER" id="PTHR42961:SF2">
    <property type="entry name" value="IRON-SULFUR PROTEIN NUBPL"/>
    <property type="match status" value="1"/>
</dbReference>
<evidence type="ECO:0000313" key="7">
    <source>
        <dbReference type="EMBL" id="EDO61971.1"/>
    </source>
</evidence>
<comment type="similarity">
    <text evidence="6">Belongs to the Mrp/NBP35 ATP-binding proteins family.</text>
</comment>
<dbReference type="GO" id="GO:0016887">
    <property type="term" value="F:ATP hydrolysis activity"/>
    <property type="evidence" value="ECO:0007669"/>
    <property type="project" value="UniProtKB-UniRule"/>
</dbReference>
<dbReference type="GO" id="GO:0016226">
    <property type="term" value="P:iron-sulfur cluster assembly"/>
    <property type="evidence" value="ECO:0007669"/>
    <property type="project" value="InterPro"/>
</dbReference>
<gene>
    <name evidence="7" type="ORF">CLOLEP_01482</name>
</gene>
<evidence type="ECO:0000256" key="3">
    <source>
        <dbReference type="ARBA" id="ARBA00022840"/>
    </source>
</evidence>
<feature type="binding site" evidence="6">
    <location>
        <begin position="50"/>
        <end position="57"/>
    </location>
    <ligand>
        <name>ATP</name>
        <dbReference type="ChEBI" id="CHEBI:30616"/>
    </ligand>
</feature>
<dbReference type="GO" id="GO:0005524">
    <property type="term" value="F:ATP binding"/>
    <property type="evidence" value="ECO:0007669"/>
    <property type="project" value="UniProtKB-UniRule"/>
</dbReference>
<dbReference type="InterPro" id="IPR019591">
    <property type="entry name" value="Mrp/NBP35_ATP-bd"/>
</dbReference>
<dbReference type="HOGENOM" id="CLU_024839_0_2_9"/>
<reference evidence="7 8" key="1">
    <citation type="submission" date="2007-08" db="EMBL/GenBank/DDBJ databases">
        <title>Draft genome sequence of Clostridium leptum (DSM 753).</title>
        <authorList>
            <person name="Sudarsanam P."/>
            <person name="Ley R."/>
            <person name="Guruge J."/>
            <person name="Turnbaugh P.J."/>
            <person name="Mahowald M."/>
            <person name="Liep D."/>
            <person name="Gordon J."/>
        </authorList>
    </citation>
    <scope>NUCLEOTIDE SEQUENCE [LARGE SCALE GENOMIC DNA]</scope>
    <source>
        <strain evidence="7 8">DSM 753</strain>
    </source>
</reference>
<keyword evidence="6" id="KW-0378">Hydrolase</keyword>
<dbReference type="AlphaFoldDB" id="A7VSE1"/>
<proteinExistence type="inferred from homology"/>
<dbReference type="EMBL" id="ABCB02000017">
    <property type="protein sequence ID" value="EDO61971.1"/>
    <property type="molecule type" value="Genomic_DNA"/>
</dbReference>
<keyword evidence="5 6" id="KW-0411">Iron-sulfur</keyword>
<comment type="subunit">
    <text evidence="6">Homodimer.</text>
</comment>
<dbReference type="FunFam" id="3.40.50.300:FF:001119">
    <property type="entry name" value="Iron-sulfur cluster carrier protein"/>
    <property type="match status" value="1"/>
</dbReference>
<evidence type="ECO:0000256" key="5">
    <source>
        <dbReference type="ARBA" id="ARBA00023014"/>
    </source>
</evidence>
<protein>
    <recommendedName>
        <fullName evidence="6">Iron-sulfur cluster carrier protein</fullName>
    </recommendedName>
</protein>
<dbReference type="InterPro" id="IPR044304">
    <property type="entry name" value="NUBPL-like"/>
</dbReference>
<dbReference type="Pfam" id="PF10609">
    <property type="entry name" value="ParA"/>
    <property type="match status" value="1"/>
</dbReference>
<keyword evidence="3 6" id="KW-0067">ATP-binding</keyword>
<comment type="caution">
    <text evidence="7">The sequence shown here is derived from an EMBL/GenBank/DDBJ whole genome shotgun (WGS) entry which is preliminary data.</text>
</comment>
<keyword evidence="2 6" id="KW-0547">Nucleotide-binding</keyword>
<evidence type="ECO:0000313" key="8">
    <source>
        <dbReference type="Proteomes" id="UP000003490"/>
    </source>
</evidence>
<dbReference type="PANTHER" id="PTHR42961">
    <property type="entry name" value="IRON-SULFUR PROTEIN NUBPL"/>
    <property type="match status" value="1"/>
</dbReference>
<dbReference type="eggNOG" id="COG0489">
    <property type="taxonomic scope" value="Bacteria"/>
</dbReference>
<accession>A7VSE1</accession>
<keyword evidence="4 6" id="KW-0408">Iron</keyword>
<dbReference type="CDD" id="cd02037">
    <property type="entry name" value="Mrp_NBP35"/>
    <property type="match status" value="1"/>
</dbReference>
<dbReference type="Gene3D" id="3.40.50.300">
    <property type="entry name" value="P-loop containing nucleotide triphosphate hydrolases"/>
    <property type="match status" value="1"/>
</dbReference>
<dbReference type="GO" id="GO:0140663">
    <property type="term" value="F:ATP-dependent FeS chaperone activity"/>
    <property type="evidence" value="ECO:0007669"/>
    <property type="project" value="InterPro"/>
</dbReference>
<keyword evidence="1 6" id="KW-0479">Metal-binding</keyword>
<dbReference type="GO" id="GO:0046872">
    <property type="term" value="F:metal ion binding"/>
    <property type="evidence" value="ECO:0007669"/>
    <property type="project" value="UniProtKB-KW"/>
</dbReference>
<comment type="function">
    <text evidence="6">Binds and transfers iron-sulfur (Fe-S) clusters to target apoproteins. Can hydrolyze ATP.</text>
</comment>
<sequence>MRKESIAMSENCTHNCETCGESCPSREGGFPKEQLKEGCSVKKVIGIVSGKGGVGKSMVTSLLSVILNRRGYHTAILDADVTGPSIPKAFGLHGRAQGTEMGILPVKSKLGTDIMSVNLLLGNETDPVVWRGPVIAGAVKQFWTDVLWNDVDYMFVDMPPGTGDVPLTVFQSLPVDGIIIVTSPQELVSMIVTKAVNMAKMMDVPILGLVENMSYFQCPGCGEKYKIFGDSHLEDVANANGLKILGRLPVDPKLAAACDKGVIELFDGDWLDQAADEIEGALKVEQA</sequence>
<evidence type="ECO:0000256" key="6">
    <source>
        <dbReference type="HAMAP-Rule" id="MF_02040"/>
    </source>
</evidence>
<dbReference type="InterPro" id="IPR033756">
    <property type="entry name" value="YlxH/NBP35"/>
</dbReference>
<reference evidence="7 8" key="2">
    <citation type="submission" date="2007-08" db="EMBL/GenBank/DDBJ databases">
        <authorList>
            <person name="Fulton L."/>
            <person name="Clifton S."/>
            <person name="Fulton B."/>
            <person name="Xu J."/>
            <person name="Minx P."/>
            <person name="Pepin K.H."/>
            <person name="Johnson M."/>
            <person name="Thiruvilangam P."/>
            <person name="Bhonagiri V."/>
            <person name="Nash W.E."/>
            <person name="Wang C."/>
            <person name="Mardis E.R."/>
            <person name="Wilson R.K."/>
        </authorList>
    </citation>
    <scope>NUCLEOTIDE SEQUENCE [LARGE SCALE GENOMIC DNA]</scope>
    <source>
        <strain evidence="7 8">DSM 753</strain>
    </source>
</reference>
<dbReference type="GO" id="GO:0051539">
    <property type="term" value="F:4 iron, 4 sulfur cluster binding"/>
    <property type="evidence" value="ECO:0007669"/>
    <property type="project" value="TreeGrafter"/>
</dbReference>
<evidence type="ECO:0000256" key="2">
    <source>
        <dbReference type="ARBA" id="ARBA00022741"/>
    </source>
</evidence>
<dbReference type="HAMAP" id="MF_02040">
    <property type="entry name" value="Mrp_NBP35"/>
    <property type="match status" value="1"/>
</dbReference>
<evidence type="ECO:0000256" key="4">
    <source>
        <dbReference type="ARBA" id="ARBA00023004"/>
    </source>
</evidence>